<evidence type="ECO:0000256" key="3">
    <source>
        <dbReference type="ARBA" id="ARBA00022454"/>
    </source>
</evidence>
<reference evidence="9 10" key="2">
    <citation type="submission" date="2018-11" db="EMBL/GenBank/DDBJ databases">
        <authorList>
            <consortium name="Pathogen Informatics"/>
        </authorList>
    </citation>
    <scope>NUCLEOTIDE SEQUENCE [LARGE SCALE GENOMIC DNA]</scope>
    <source>
        <strain evidence="9 10">MHpl1</strain>
    </source>
</reference>
<protein>
    <submittedName>
        <fullName evidence="11">H15 domain-containing protein</fullName>
    </submittedName>
</protein>
<evidence type="ECO:0000313" key="9">
    <source>
        <dbReference type="EMBL" id="VDO20721.1"/>
    </source>
</evidence>
<evidence type="ECO:0000259" key="8">
    <source>
        <dbReference type="PROSITE" id="PS51504"/>
    </source>
</evidence>
<evidence type="ECO:0000256" key="1">
    <source>
        <dbReference type="ARBA" id="ARBA00004123"/>
    </source>
</evidence>
<accession>A0A0N4W164</accession>
<dbReference type="GO" id="GO:0030261">
    <property type="term" value="P:chromosome condensation"/>
    <property type="evidence" value="ECO:0007669"/>
    <property type="project" value="TreeGrafter"/>
</dbReference>
<dbReference type="GO" id="GO:0000786">
    <property type="term" value="C:nucleosome"/>
    <property type="evidence" value="ECO:0007669"/>
    <property type="project" value="InterPro"/>
</dbReference>
<dbReference type="Pfam" id="PF00538">
    <property type="entry name" value="Linker_histone"/>
    <property type="match status" value="1"/>
</dbReference>
<dbReference type="PANTHER" id="PTHR11467">
    <property type="entry name" value="HISTONE H1"/>
    <property type="match status" value="1"/>
</dbReference>
<dbReference type="InterPro" id="IPR036388">
    <property type="entry name" value="WH-like_DNA-bd_sf"/>
</dbReference>
<dbReference type="Gene3D" id="1.10.10.10">
    <property type="entry name" value="Winged helix-like DNA-binding domain superfamily/Winged helix DNA-binding domain"/>
    <property type="match status" value="2"/>
</dbReference>
<dbReference type="InterPro" id="IPR005819">
    <property type="entry name" value="H1/H5"/>
</dbReference>
<dbReference type="WBParaSite" id="HPLM_0000335801-mRNA-1">
    <property type="protein sequence ID" value="HPLM_0000335801-mRNA-1"/>
    <property type="gene ID" value="HPLM_0000335801"/>
</dbReference>
<feature type="compositionally biased region" description="Polar residues" evidence="7">
    <location>
        <begin position="239"/>
        <end position="255"/>
    </location>
</feature>
<comment type="similarity">
    <text evidence="6">Belongs to the histone H1/H5 family.</text>
</comment>
<feature type="compositionally biased region" description="Polar residues" evidence="7">
    <location>
        <begin position="8"/>
        <end position="37"/>
    </location>
</feature>
<dbReference type="FunFam" id="1.10.10.10:FF:000140">
    <property type="entry name" value="Histone H1.0"/>
    <property type="match status" value="1"/>
</dbReference>
<organism evidence="11">
    <name type="scientific">Haemonchus placei</name>
    <name type="common">Barber's pole worm</name>
    <dbReference type="NCBI Taxonomy" id="6290"/>
    <lineage>
        <taxon>Eukaryota</taxon>
        <taxon>Metazoa</taxon>
        <taxon>Ecdysozoa</taxon>
        <taxon>Nematoda</taxon>
        <taxon>Chromadorea</taxon>
        <taxon>Rhabditida</taxon>
        <taxon>Rhabditina</taxon>
        <taxon>Rhabditomorpha</taxon>
        <taxon>Strongyloidea</taxon>
        <taxon>Trichostrongylidae</taxon>
        <taxon>Haemonchus</taxon>
    </lineage>
</organism>
<dbReference type="CDD" id="cd00073">
    <property type="entry name" value="H15"/>
    <property type="match status" value="1"/>
</dbReference>
<dbReference type="Proteomes" id="UP000268014">
    <property type="component" value="Unassembled WGS sequence"/>
</dbReference>
<evidence type="ECO:0000256" key="4">
    <source>
        <dbReference type="ARBA" id="ARBA00023125"/>
    </source>
</evidence>
<dbReference type="OrthoDB" id="1110759at2759"/>
<feature type="region of interest" description="Disordered" evidence="7">
    <location>
        <begin position="239"/>
        <end position="260"/>
    </location>
</feature>
<feature type="region of interest" description="Disordered" evidence="7">
    <location>
        <begin position="1"/>
        <end position="37"/>
    </location>
</feature>
<evidence type="ECO:0000313" key="10">
    <source>
        <dbReference type="Proteomes" id="UP000268014"/>
    </source>
</evidence>
<gene>
    <name evidence="9" type="ORF">HPLM_LOCUS3350</name>
</gene>
<evidence type="ECO:0000256" key="6">
    <source>
        <dbReference type="RuleBase" id="RU003894"/>
    </source>
</evidence>
<dbReference type="InterPro" id="IPR005818">
    <property type="entry name" value="Histone_H1/H5_H15"/>
</dbReference>
<dbReference type="GO" id="GO:0006334">
    <property type="term" value="P:nucleosome assembly"/>
    <property type="evidence" value="ECO:0007669"/>
    <property type="project" value="InterPro"/>
</dbReference>
<keyword evidence="5 6" id="KW-0539">Nucleus</keyword>
<dbReference type="PANTHER" id="PTHR11467:SF61">
    <property type="entry name" value="HISTONE H1.X"/>
    <property type="match status" value="1"/>
</dbReference>
<dbReference type="AlphaFoldDB" id="A0A0N4W164"/>
<comment type="subcellular location">
    <subcellularLocation>
        <location evidence="2">Chromosome</location>
    </subcellularLocation>
    <subcellularLocation>
        <location evidence="1 6">Nucleus</location>
    </subcellularLocation>
</comment>
<dbReference type="GO" id="GO:0045910">
    <property type="term" value="P:negative regulation of DNA recombination"/>
    <property type="evidence" value="ECO:0007669"/>
    <property type="project" value="TreeGrafter"/>
</dbReference>
<dbReference type="GO" id="GO:0003690">
    <property type="term" value="F:double-stranded DNA binding"/>
    <property type="evidence" value="ECO:0007669"/>
    <property type="project" value="TreeGrafter"/>
</dbReference>
<keyword evidence="10" id="KW-1185">Reference proteome</keyword>
<dbReference type="EMBL" id="UZAF01016113">
    <property type="protein sequence ID" value="VDO20721.1"/>
    <property type="molecule type" value="Genomic_DNA"/>
</dbReference>
<name>A0A0N4W164_HAEPC</name>
<dbReference type="STRING" id="6290.A0A0N4W164"/>
<evidence type="ECO:0000313" key="11">
    <source>
        <dbReference type="WBParaSite" id="HPLM_0000335801-mRNA-1"/>
    </source>
</evidence>
<evidence type="ECO:0000256" key="2">
    <source>
        <dbReference type="ARBA" id="ARBA00004286"/>
    </source>
</evidence>
<reference evidence="11" key="1">
    <citation type="submission" date="2017-02" db="UniProtKB">
        <authorList>
            <consortium name="WormBaseParasite"/>
        </authorList>
    </citation>
    <scope>IDENTIFICATION</scope>
</reference>
<dbReference type="GO" id="GO:0030527">
    <property type="term" value="F:structural constituent of chromatin"/>
    <property type="evidence" value="ECO:0007669"/>
    <property type="project" value="InterPro"/>
</dbReference>
<dbReference type="PRINTS" id="PR00624">
    <property type="entry name" value="HISTONEH5"/>
</dbReference>
<dbReference type="OMA" id="NEPHHAS"/>
<keyword evidence="4 6" id="KW-0238">DNA-binding</keyword>
<keyword evidence="3 6" id="KW-0158">Chromosome</keyword>
<dbReference type="GO" id="GO:0005634">
    <property type="term" value="C:nucleus"/>
    <property type="evidence" value="ECO:0007669"/>
    <property type="project" value="UniProtKB-SubCell"/>
</dbReference>
<dbReference type="SMART" id="SM00526">
    <property type="entry name" value="H15"/>
    <property type="match status" value="2"/>
</dbReference>
<evidence type="ECO:0000256" key="7">
    <source>
        <dbReference type="SAM" id="MobiDB-lite"/>
    </source>
</evidence>
<dbReference type="SUPFAM" id="SSF46785">
    <property type="entry name" value="Winged helix' DNA-binding domain"/>
    <property type="match status" value="1"/>
</dbReference>
<dbReference type="GO" id="GO:0031492">
    <property type="term" value="F:nucleosomal DNA binding"/>
    <property type="evidence" value="ECO:0007669"/>
    <property type="project" value="TreeGrafter"/>
</dbReference>
<dbReference type="PROSITE" id="PS51504">
    <property type="entry name" value="H15"/>
    <property type="match status" value="1"/>
</dbReference>
<dbReference type="InterPro" id="IPR036390">
    <property type="entry name" value="WH_DNA-bd_sf"/>
</dbReference>
<feature type="domain" description="H15" evidence="8">
    <location>
        <begin position="177"/>
        <end position="253"/>
    </location>
</feature>
<sequence>MIRAAEQSIDTQQMLDLNEEVSSSTMTLGESSKKNTVNEPHHASYLTMIKGVVQALNESEEADKSAILKSLAQHYHVGGNITKDNSHMCTTRREVHEEDGIEQVMSFCYGESSSDFSHHAANLFYFSAMIKAAEQSMSMQGMLDASGPFPSAGMPLHKLSEKKKKILDKKNPIPGPHHPTYLTMIKGAVLALNESKGASKPAILKYLAQHYQLGENLPKINSHLCMALRKALREGNIEQTTGHGASGSFKMSPTTSKKIRPKIAKRKAAKSALPKIKRVIKKRAVVAKTVKPKVVRKPIKKPKVKKAIKKKVIKKIVPVDGKLRVKKKRVVVKSKTPLAKKT</sequence>
<proteinExistence type="inferred from homology"/>
<evidence type="ECO:0000256" key="5">
    <source>
        <dbReference type="ARBA" id="ARBA00023242"/>
    </source>
</evidence>